<reference evidence="1" key="1">
    <citation type="journal article" date="2015" name="Nature">
        <title>Complex archaea that bridge the gap between prokaryotes and eukaryotes.</title>
        <authorList>
            <person name="Spang A."/>
            <person name="Saw J.H."/>
            <person name="Jorgensen S.L."/>
            <person name="Zaremba-Niedzwiedzka K."/>
            <person name="Martijn J."/>
            <person name="Lind A.E."/>
            <person name="van Eijk R."/>
            <person name="Schleper C."/>
            <person name="Guy L."/>
            <person name="Ettema T.J."/>
        </authorList>
    </citation>
    <scope>NUCLEOTIDE SEQUENCE</scope>
</reference>
<dbReference type="AlphaFoldDB" id="A0A0F9UI60"/>
<comment type="caution">
    <text evidence="1">The sequence shown here is derived from an EMBL/GenBank/DDBJ whole genome shotgun (WGS) entry which is preliminary data.</text>
</comment>
<proteinExistence type="predicted"/>
<evidence type="ECO:0000313" key="1">
    <source>
        <dbReference type="EMBL" id="KKN87062.1"/>
    </source>
</evidence>
<name>A0A0F9UI60_9ZZZZ</name>
<dbReference type="SUPFAM" id="SSF52518">
    <property type="entry name" value="Thiamin diphosphate-binding fold (THDP-binding)"/>
    <property type="match status" value="1"/>
</dbReference>
<sequence>MSYKGEITRAMTMLAQNKKVIFLGQSIAYPGHIMFGTLENVPMSKRIELPVFEDVQMGMSIGLALESYIPVSIFPRMDFLILAMNQLVNHLDKLEEMSNGQFKPKVIIRTMVGSISPMTPGLQHCQDHTEALKCMLTNIDVVKLTRAEEIVPAYRQALESNKSTILIEAPPKRQGYDD</sequence>
<accession>A0A0F9UI60</accession>
<dbReference type="EMBL" id="LAZR01000142">
    <property type="protein sequence ID" value="KKN87062.1"/>
    <property type="molecule type" value="Genomic_DNA"/>
</dbReference>
<organism evidence="1">
    <name type="scientific">marine sediment metagenome</name>
    <dbReference type="NCBI Taxonomy" id="412755"/>
    <lineage>
        <taxon>unclassified sequences</taxon>
        <taxon>metagenomes</taxon>
        <taxon>ecological metagenomes</taxon>
    </lineage>
</organism>
<protein>
    <submittedName>
        <fullName evidence="1">Uncharacterized protein</fullName>
    </submittedName>
</protein>
<gene>
    <name evidence="1" type="ORF">LCGC14_0263320</name>
</gene>
<dbReference type="InterPro" id="IPR029061">
    <property type="entry name" value="THDP-binding"/>
</dbReference>
<dbReference type="Gene3D" id="3.40.50.970">
    <property type="match status" value="1"/>
</dbReference>